<dbReference type="GO" id="GO:0006355">
    <property type="term" value="P:regulation of DNA-templated transcription"/>
    <property type="evidence" value="ECO:0007669"/>
    <property type="project" value="UniProtKB-ARBA"/>
</dbReference>
<evidence type="ECO:0000256" key="2">
    <source>
        <dbReference type="ARBA" id="ARBA00023015"/>
    </source>
</evidence>
<dbReference type="InterPro" id="IPR017884">
    <property type="entry name" value="SANT_dom"/>
</dbReference>
<dbReference type="STRING" id="4072.A0A2G2ZNR9"/>
<organism evidence="9 10">
    <name type="scientific">Capsicum annuum</name>
    <name type="common">Capsicum pepper</name>
    <dbReference type="NCBI Taxonomy" id="4072"/>
    <lineage>
        <taxon>Eukaryota</taxon>
        <taxon>Viridiplantae</taxon>
        <taxon>Streptophyta</taxon>
        <taxon>Embryophyta</taxon>
        <taxon>Tracheophyta</taxon>
        <taxon>Spermatophyta</taxon>
        <taxon>Magnoliopsida</taxon>
        <taxon>eudicotyledons</taxon>
        <taxon>Gunneridae</taxon>
        <taxon>Pentapetalae</taxon>
        <taxon>asterids</taxon>
        <taxon>lamiids</taxon>
        <taxon>Solanales</taxon>
        <taxon>Solanaceae</taxon>
        <taxon>Solanoideae</taxon>
        <taxon>Capsiceae</taxon>
        <taxon>Capsicum</taxon>
    </lineage>
</organism>
<evidence type="ECO:0000259" key="8">
    <source>
        <dbReference type="PROSITE" id="PS51294"/>
    </source>
</evidence>
<dbReference type="PANTHER" id="PTHR44191:SF45">
    <property type="entry name" value="TRANSCRIPTION FACTOR MYB1R1-LIKE"/>
    <property type="match status" value="1"/>
</dbReference>
<dbReference type="InterPro" id="IPR052245">
    <property type="entry name" value="Plant_Stress_Dev_TF"/>
</dbReference>
<evidence type="ECO:0000259" key="6">
    <source>
        <dbReference type="PROSITE" id="PS50090"/>
    </source>
</evidence>
<evidence type="ECO:0000313" key="10">
    <source>
        <dbReference type="Proteomes" id="UP000222542"/>
    </source>
</evidence>
<dbReference type="PROSITE" id="PS50090">
    <property type="entry name" value="MYB_LIKE"/>
    <property type="match status" value="1"/>
</dbReference>
<dbReference type="InterPro" id="IPR001005">
    <property type="entry name" value="SANT/Myb"/>
</dbReference>
<dbReference type="InterPro" id="IPR017930">
    <property type="entry name" value="Myb_dom"/>
</dbReference>
<accession>A0A2G2ZNR9</accession>
<dbReference type="SMR" id="A0A2G2ZNR9"/>
<sequence>MCSEKGKNIKLFGLEITTTITTVMFRKDYRRKIKKANPWTEDEQIAFLKGLKLHGKGNWANIAKDFLPNRISTQIASHSQKHFMRLDVNSNERKQHKKSSIFDIHLEKIEDIEHAIVPLEINQESLYVPIFLPNFNLTERIQAPKVTPVTWVYMYPYHQYTSTSASATLLLHSISRSLGFLLLRLRMIWS</sequence>
<dbReference type="GO" id="GO:0000976">
    <property type="term" value="F:transcription cis-regulatory region binding"/>
    <property type="evidence" value="ECO:0007669"/>
    <property type="project" value="UniProtKB-ARBA"/>
</dbReference>
<comment type="caution">
    <text evidence="9">The sequence shown here is derived from an EMBL/GenBank/DDBJ whole genome shotgun (WGS) entry which is preliminary data.</text>
</comment>
<evidence type="ECO:0000256" key="5">
    <source>
        <dbReference type="ARBA" id="ARBA00023242"/>
    </source>
</evidence>
<protein>
    <submittedName>
        <fullName evidence="9">Uncharacterized protein</fullName>
    </submittedName>
</protein>
<evidence type="ECO:0000256" key="4">
    <source>
        <dbReference type="ARBA" id="ARBA00023163"/>
    </source>
</evidence>
<dbReference type="PROSITE" id="PS51293">
    <property type="entry name" value="SANT"/>
    <property type="match status" value="1"/>
</dbReference>
<comment type="subcellular location">
    <subcellularLocation>
        <location evidence="1">Nucleus</location>
    </subcellularLocation>
</comment>
<keyword evidence="10" id="KW-1185">Reference proteome</keyword>
<dbReference type="Pfam" id="PF00249">
    <property type="entry name" value="Myb_DNA-binding"/>
    <property type="match status" value="1"/>
</dbReference>
<name>A0A2G2ZNR9_CAPAN</name>
<dbReference type="InterPro" id="IPR006447">
    <property type="entry name" value="Myb_dom_plants"/>
</dbReference>
<proteinExistence type="predicted"/>
<dbReference type="AlphaFoldDB" id="A0A2G2ZNR9"/>
<dbReference type="Gramene" id="PHT83642">
    <property type="protein sequence ID" value="PHT83642"/>
    <property type="gene ID" value="T459_12085"/>
</dbReference>
<gene>
    <name evidence="9" type="ORF">T459_12085</name>
</gene>
<feature type="domain" description="HTH myb-type" evidence="8">
    <location>
        <begin position="31"/>
        <end position="87"/>
    </location>
</feature>
<reference evidence="9 10" key="2">
    <citation type="journal article" date="2017" name="Genome Biol.">
        <title>New reference genome sequences of hot pepper reveal the massive evolution of plant disease-resistance genes by retroduplication.</title>
        <authorList>
            <person name="Kim S."/>
            <person name="Park J."/>
            <person name="Yeom S.I."/>
            <person name="Kim Y.M."/>
            <person name="Seo E."/>
            <person name="Kim K.T."/>
            <person name="Kim M.S."/>
            <person name="Lee J.M."/>
            <person name="Cheong K."/>
            <person name="Shin H.S."/>
            <person name="Kim S.B."/>
            <person name="Han K."/>
            <person name="Lee J."/>
            <person name="Park M."/>
            <person name="Lee H.A."/>
            <person name="Lee H.Y."/>
            <person name="Lee Y."/>
            <person name="Oh S."/>
            <person name="Lee J.H."/>
            <person name="Choi E."/>
            <person name="Choi E."/>
            <person name="Lee S.E."/>
            <person name="Jeon J."/>
            <person name="Kim H."/>
            <person name="Choi G."/>
            <person name="Song H."/>
            <person name="Lee J."/>
            <person name="Lee S.C."/>
            <person name="Kwon J.K."/>
            <person name="Lee H.Y."/>
            <person name="Koo N."/>
            <person name="Hong Y."/>
            <person name="Kim R.W."/>
            <person name="Kang W.H."/>
            <person name="Huh J.H."/>
            <person name="Kang B.C."/>
            <person name="Yang T.J."/>
            <person name="Lee Y.H."/>
            <person name="Bennetzen J.L."/>
            <person name="Choi D."/>
        </authorList>
    </citation>
    <scope>NUCLEOTIDE SEQUENCE [LARGE SCALE GENOMIC DNA]</scope>
    <source>
        <strain evidence="10">cv. CM334</strain>
    </source>
</reference>
<dbReference type="SMART" id="SM00717">
    <property type="entry name" value="SANT"/>
    <property type="match status" value="1"/>
</dbReference>
<dbReference type="Proteomes" id="UP000222542">
    <property type="component" value="Unassembled WGS sequence"/>
</dbReference>
<dbReference type="CDD" id="cd00167">
    <property type="entry name" value="SANT"/>
    <property type="match status" value="1"/>
</dbReference>
<evidence type="ECO:0000256" key="3">
    <source>
        <dbReference type="ARBA" id="ARBA00023125"/>
    </source>
</evidence>
<evidence type="ECO:0000313" key="9">
    <source>
        <dbReference type="EMBL" id="PHT83642.1"/>
    </source>
</evidence>
<dbReference type="GO" id="GO:0010597">
    <property type="term" value="P:green leaf volatile biosynthetic process"/>
    <property type="evidence" value="ECO:0007669"/>
    <property type="project" value="UniProtKB-ARBA"/>
</dbReference>
<dbReference type="NCBIfam" id="TIGR01557">
    <property type="entry name" value="myb_SHAQKYF"/>
    <property type="match status" value="1"/>
</dbReference>
<dbReference type="SUPFAM" id="SSF46689">
    <property type="entry name" value="Homeodomain-like"/>
    <property type="match status" value="1"/>
</dbReference>
<evidence type="ECO:0000259" key="7">
    <source>
        <dbReference type="PROSITE" id="PS51293"/>
    </source>
</evidence>
<dbReference type="Gene3D" id="1.10.10.60">
    <property type="entry name" value="Homeodomain-like"/>
    <property type="match status" value="1"/>
</dbReference>
<feature type="domain" description="Myb-like" evidence="6">
    <location>
        <begin position="31"/>
        <end position="83"/>
    </location>
</feature>
<dbReference type="EMBL" id="AYRZ02000004">
    <property type="protein sequence ID" value="PHT83642.1"/>
    <property type="molecule type" value="Genomic_DNA"/>
</dbReference>
<keyword evidence="2" id="KW-0805">Transcription regulation</keyword>
<reference evidence="9 10" key="1">
    <citation type="journal article" date="2014" name="Nat. Genet.">
        <title>Genome sequence of the hot pepper provides insights into the evolution of pungency in Capsicum species.</title>
        <authorList>
            <person name="Kim S."/>
            <person name="Park M."/>
            <person name="Yeom S.I."/>
            <person name="Kim Y.M."/>
            <person name="Lee J.M."/>
            <person name="Lee H.A."/>
            <person name="Seo E."/>
            <person name="Choi J."/>
            <person name="Cheong K."/>
            <person name="Kim K.T."/>
            <person name="Jung K."/>
            <person name="Lee G.W."/>
            <person name="Oh S.K."/>
            <person name="Bae C."/>
            <person name="Kim S.B."/>
            <person name="Lee H.Y."/>
            <person name="Kim S.Y."/>
            <person name="Kim M.S."/>
            <person name="Kang B.C."/>
            <person name="Jo Y.D."/>
            <person name="Yang H.B."/>
            <person name="Jeong H.J."/>
            <person name="Kang W.H."/>
            <person name="Kwon J.K."/>
            <person name="Shin C."/>
            <person name="Lim J.Y."/>
            <person name="Park J.H."/>
            <person name="Huh J.H."/>
            <person name="Kim J.S."/>
            <person name="Kim B.D."/>
            <person name="Cohen O."/>
            <person name="Paran I."/>
            <person name="Suh M.C."/>
            <person name="Lee S.B."/>
            <person name="Kim Y.K."/>
            <person name="Shin Y."/>
            <person name="Noh S.J."/>
            <person name="Park J."/>
            <person name="Seo Y.S."/>
            <person name="Kwon S.Y."/>
            <person name="Kim H.A."/>
            <person name="Park J.M."/>
            <person name="Kim H.J."/>
            <person name="Choi S.B."/>
            <person name="Bosland P.W."/>
            <person name="Reeves G."/>
            <person name="Jo S.H."/>
            <person name="Lee B.W."/>
            <person name="Cho H.T."/>
            <person name="Choi H.S."/>
            <person name="Lee M.S."/>
            <person name="Yu Y."/>
            <person name="Do Choi Y."/>
            <person name="Park B.S."/>
            <person name="van Deynze A."/>
            <person name="Ashrafi H."/>
            <person name="Hill T."/>
            <person name="Kim W.T."/>
            <person name="Pai H.S."/>
            <person name="Ahn H.K."/>
            <person name="Yeam I."/>
            <person name="Giovannoni J.J."/>
            <person name="Rose J.K."/>
            <person name="Sorensen I."/>
            <person name="Lee S.J."/>
            <person name="Kim R.W."/>
            <person name="Choi I.Y."/>
            <person name="Choi B.S."/>
            <person name="Lim J.S."/>
            <person name="Lee Y.H."/>
            <person name="Choi D."/>
        </authorList>
    </citation>
    <scope>NUCLEOTIDE SEQUENCE [LARGE SCALE GENOMIC DNA]</scope>
    <source>
        <strain evidence="10">cv. CM334</strain>
    </source>
</reference>
<dbReference type="PROSITE" id="PS51294">
    <property type="entry name" value="HTH_MYB"/>
    <property type="match status" value="1"/>
</dbReference>
<keyword evidence="5" id="KW-0539">Nucleus</keyword>
<dbReference type="GO" id="GO:0005634">
    <property type="term" value="C:nucleus"/>
    <property type="evidence" value="ECO:0007669"/>
    <property type="project" value="UniProtKB-SubCell"/>
</dbReference>
<evidence type="ECO:0000256" key="1">
    <source>
        <dbReference type="ARBA" id="ARBA00004123"/>
    </source>
</evidence>
<feature type="domain" description="SANT" evidence="7">
    <location>
        <begin position="34"/>
        <end position="91"/>
    </location>
</feature>
<dbReference type="PANTHER" id="PTHR44191">
    <property type="entry name" value="TRANSCRIPTION FACTOR KUA1"/>
    <property type="match status" value="1"/>
</dbReference>
<dbReference type="InterPro" id="IPR009057">
    <property type="entry name" value="Homeodomain-like_sf"/>
</dbReference>
<keyword evidence="4" id="KW-0804">Transcription</keyword>
<keyword evidence="3" id="KW-0238">DNA-binding</keyword>